<feature type="domain" description="Cytochrome P460" evidence="2">
    <location>
        <begin position="37"/>
        <end position="163"/>
    </location>
</feature>
<protein>
    <recommendedName>
        <fullName evidence="2">Cytochrome P460 domain-containing protein</fullName>
    </recommendedName>
</protein>
<dbReference type="PROSITE" id="PS51257">
    <property type="entry name" value="PROKAR_LIPOPROTEIN"/>
    <property type="match status" value="1"/>
</dbReference>
<organism evidence="3 4">
    <name type="scientific">Granulosicoccus antarcticus IMCC3135</name>
    <dbReference type="NCBI Taxonomy" id="1192854"/>
    <lineage>
        <taxon>Bacteria</taxon>
        <taxon>Pseudomonadati</taxon>
        <taxon>Pseudomonadota</taxon>
        <taxon>Gammaproteobacteria</taxon>
        <taxon>Chromatiales</taxon>
        <taxon>Granulosicoccaceae</taxon>
        <taxon>Granulosicoccus</taxon>
    </lineage>
</organism>
<evidence type="ECO:0000313" key="3">
    <source>
        <dbReference type="EMBL" id="ASJ74695.1"/>
    </source>
</evidence>
<evidence type="ECO:0000256" key="1">
    <source>
        <dbReference type="SAM" id="SignalP"/>
    </source>
</evidence>
<dbReference type="InterPro" id="IPR038142">
    <property type="entry name" value="Cytochrome_P460_sp"/>
</dbReference>
<dbReference type="CDD" id="cd20716">
    <property type="entry name" value="cyt_P460_fam"/>
    <property type="match status" value="1"/>
</dbReference>
<proteinExistence type="predicted"/>
<dbReference type="Proteomes" id="UP000250079">
    <property type="component" value="Chromosome"/>
</dbReference>
<dbReference type="EMBL" id="CP018632">
    <property type="protein sequence ID" value="ASJ74695.1"/>
    <property type="molecule type" value="Genomic_DNA"/>
</dbReference>
<dbReference type="OrthoDB" id="511546at2"/>
<reference evidence="3 4" key="1">
    <citation type="submission" date="2016-12" db="EMBL/GenBank/DDBJ databases">
        <authorList>
            <person name="Song W.-J."/>
            <person name="Kurnit D.M."/>
        </authorList>
    </citation>
    <scope>NUCLEOTIDE SEQUENCE [LARGE SCALE GENOMIC DNA]</scope>
    <source>
        <strain evidence="3 4">IMCC3135</strain>
    </source>
</reference>
<dbReference type="KEGG" id="gai:IMCC3135_23130"/>
<evidence type="ECO:0000259" key="2">
    <source>
        <dbReference type="Pfam" id="PF16694"/>
    </source>
</evidence>
<keyword evidence="1" id="KW-0732">Signal</keyword>
<dbReference type="InterPro" id="IPR032033">
    <property type="entry name" value="Cytochrome_P460"/>
</dbReference>
<keyword evidence="4" id="KW-1185">Reference proteome</keyword>
<sequence length="172" mass="18844">MRKAAYMKLNAVVAISALLAGCSTLSAPFRDADPRWADYKSWTKVTELEPSTGNPTRFLGGVHMGDEGYRDVYVNDIAKEALLGSAPYNLPEGSVIVKEQFADQADWEANRKAAHTISVKVAKTDELSKDNWIWADSYKGDAGESAFCSGCHSIAAKTDFVFTHGDFLKTQE</sequence>
<evidence type="ECO:0000313" key="4">
    <source>
        <dbReference type="Proteomes" id="UP000250079"/>
    </source>
</evidence>
<name>A0A2Z2NVZ3_9GAMM</name>
<dbReference type="RefSeq" id="WP_157736217.1">
    <property type="nucleotide sequence ID" value="NZ_CP018632.1"/>
</dbReference>
<dbReference type="Gene3D" id="3.50.70.20">
    <property type="entry name" value="Cytochrome P460"/>
    <property type="match status" value="1"/>
</dbReference>
<feature type="chain" id="PRO_5016295269" description="Cytochrome P460 domain-containing protein" evidence="1">
    <location>
        <begin position="27"/>
        <end position="172"/>
    </location>
</feature>
<accession>A0A2Z2NVZ3</accession>
<dbReference type="Pfam" id="PF16694">
    <property type="entry name" value="Cytochrome_P460"/>
    <property type="match status" value="1"/>
</dbReference>
<dbReference type="AlphaFoldDB" id="A0A2Z2NVZ3"/>
<feature type="signal peptide" evidence="1">
    <location>
        <begin position="1"/>
        <end position="26"/>
    </location>
</feature>
<gene>
    <name evidence="3" type="ORF">IMCC3135_23130</name>
</gene>